<organism evidence="3 4">
    <name type="scientific">Lysobacter enzymogenes</name>
    <dbReference type="NCBI Taxonomy" id="69"/>
    <lineage>
        <taxon>Bacteria</taxon>
        <taxon>Pseudomonadati</taxon>
        <taxon>Pseudomonadota</taxon>
        <taxon>Gammaproteobacteria</taxon>
        <taxon>Lysobacterales</taxon>
        <taxon>Lysobacteraceae</taxon>
        <taxon>Lysobacter</taxon>
    </lineage>
</organism>
<sequence length="485" mass="52679">MTSLPFVAGALRRSLLAVATALTAASAFAAPPTLPPFPVAALRPVLENGTVAVDARGLWAVPGYGDLYALSADRAALYQYAGGLCWLATADSDLLLAKASGYYARSRQPRDFVLASSPRGTQLHAIGLQRLPAACADGIDRSRPLYTFDAAALTLKRLYPFNRERHLDWDARIARLRPTAARARSDAELWPVMAELLRGVDDLHTSLSNDLLKPTAEIQGQRGVHFTRLRERFQREAKPGEMFMDWLETVWIAQERRQAEAQLLPGTQGSDIGGRVSWGRLPGNVGYLALTAMAADAGDDDGHRAAMGRALDRALAELGDTRALVLDIAHNLGGLDVVSAELAARFADRERLAYTKRPYADARVQPQPVRIAPAGAARYRKPVYLLTSEFTCSAGETFAMMMRAFPQVTQVGQPTQGIFSDGLAKLLPNGWVLSLSNEVYRDPAGESFEARGLPPDRALAVYPARESAGSYGRALRRAAQWAAAR</sequence>
<feature type="signal peptide" evidence="1">
    <location>
        <begin position="1"/>
        <end position="29"/>
    </location>
</feature>
<feature type="domain" description="Tail specific protease" evidence="2">
    <location>
        <begin position="259"/>
        <end position="460"/>
    </location>
</feature>
<name>A0A3N2RNS5_LYSEN</name>
<dbReference type="InterPro" id="IPR005151">
    <property type="entry name" value="Tail-specific_protease"/>
</dbReference>
<keyword evidence="1" id="KW-0732">Signal</keyword>
<dbReference type="EMBL" id="RCTY01000005">
    <property type="protein sequence ID" value="ROU09049.1"/>
    <property type="molecule type" value="Genomic_DNA"/>
</dbReference>
<dbReference type="InterPro" id="IPR029045">
    <property type="entry name" value="ClpP/crotonase-like_dom_sf"/>
</dbReference>
<proteinExistence type="predicted"/>
<protein>
    <submittedName>
        <fullName evidence="3">Peptidase, S41 family protein</fullName>
    </submittedName>
</protein>
<evidence type="ECO:0000313" key="3">
    <source>
        <dbReference type="EMBL" id="ROU09049.1"/>
    </source>
</evidence>
<dbReference type="SUPFAM" id="SSF52096">
    <property type="entry name" value="ClpP/crotonase"/>
    <property type="match status" value="1"/>
</dbReference>
<dbReference type="PROSITE" id="PS51318">
    <property type="entry name" value="TAT"/>
    <property type="match status" value="1"/>
</dbReference>
<accession>A0A3N2RNS5</accession>
<dbReference type="GO" id="GO:0008236">
    <property type="term" value="F:serine-type peptidase activity"/>
    <property type="evidence" value="ECO:0007669"/>
    <property type="project" value="InterPro"/>
</dbReference>
<evidence type="ECO:0000313" key="4">
    <source>
        <dbReference type="Proteomes" id="UP000275910"/>
    </source>
</evidence>
<dbReference type="PANTHER" id="PTHR11261:SF3">
    <property type="entry name" value="RETINOL-BINDING PROTEIN 3"/>
    <property type="match status" value="1"/>
</dbReference>
<dbReference type="Proteomes" id="UP000275910">
    <property type="component" value="Unassembled WGS sequence"/>
</dbReference>
<dbReference type="GO" id="GO:0006508">
    <property type="term" value="P:proteolysis"/>
    <property type="evidence" value="ECO:0007669"/>
    <property type="project" value="InterPro"/>
</dbReference>
<dbReference type="RefSeq" id="WP_123645785.1">
    <property type="nucleotide sequence ID" value="NZ_RCTY01000005.1"/>
</dbReference>
<comment type="caution">
    <text evidence="3">The sequence shown here is derived from an EMBL/GenBank/DDBJ whole genome shotgun (WGS) entry which is preliminary data.</text>
</comment>
<reference evidence="3 4" key="1">
    <citation type="submission" date="2018-10" db="EMBL/GenBank/DDBJ databases">
        <title>The genome of Lysobacter enzymogenes OH11.</title>
        <authorList>
            <person name="Liu F."/>
            <person name="Zhao Y."/>
            <person name="Qian G."/>
            <person name="Chen Y."/>
            <person name="Xu H."/>
        </authorList>
    </citation>
    <scope>NUCLEOTIDE SEQUENCE [LARGE SCALE GENOMIC DNA]</scope>
    <source>
        <strain evidence="3 4">OH11</strain>
    </source>
</reference>
<dbReference type="PANTHER" id="PTHR11261">
    <property type="entry name" value="INTERPHOTORECEPTOR RETINOID-BINDING PROTEIN"/>
    <property type="match status" value="1"/>
</dbReference>
<evidence type="ECO:0000259" key="2">
    <source>
        <dbReference type="SMART" id="SM00245"/>
    </source>
</evidence>
<feature type="chain" id="PRO_5018242922" evidence="1">
    <location>
        <begin position="30"/>
        <end position="485"/>
    </location>
</feature>
<dbReference type="Gene3D" id="3.90.226.10">
    <property type="entry name" value="2-enoyl-CoA Hydratase, Chain A, domain 1"/>
    <property type="match status" value="1"/>
</dbReference>
<gene>
    <name evidence="3" type="ORF">D9T17_01655</name>
</gene>
<dbReference type="SMART" id="SM00245">
    <property type="entry name" value="TSPc"/>
    <property type="match status" value="1"/>
</dbReference>
<dbReference type="Pfam" id="PF03572">
    <property type="entry name" value="Peptidase_S41"/>
    <property type="match status" value="1"/>
</dbReference>
<dbReference type="InterPro" id="IPR006311">
    <property type="entry name" value="TAT_signal"/>
</dbReference>
<dbReference type="CDD" id="cd07563">
    <property type="entry name" value="Peptidase_S41_IRBP"/>
    <property type="match status" value="1"/>
</dbReference>
<dbReference type="AlphaFoldDB" id="A0A3N2RNS5"/>
<evidence type="ECO:0000256" key="1">
    <source>
        <dbReference type="SAM" id="SignalP"/>
    </source>
</evidence>
<dbReference type="Gene3D" id="3.30.750.44">
    <property type="match status" value="1"/>
</dbReference>